<protein>
    <submittedName>
        <fullName evidence="1">Uncharacterized protein</fullName>
    </submittedName>
</protein>
<dbReference type="AlphaFoldDB" id="A0A540L4X6"/>
<keyword evidence="2" id="KW-1185">Reference proteome</keyword>
<gene>
    <name evidence="1" type="ORF">C1H46_032926</name>
</gene>
<evidence type="ECO:0000313" key="2">
    <source>
        <dbReference type="Proteomes" id="UP000315295"/>
    </source>
</evidence>
<organism evidence="1 2">
    <name type="scientific">Malus baccata</name>
    <name type="common">Siberian crab apple</name>
    <name type="synonym">Pyrus baccata</name>
    <dbReference type="NCBI Taxonomy" id="106549"/>
    <lineage>
        <taxon>Eukaryota</taxon>
        <taxon>Viridiplantae</taxon>
        <taxon>Streptophyta</taxon>
        <taxon>Embryophyta</taxon>
        <taxon>Tracheophyta</taxon>
        <taxon>Spermatophyta</taxon>
        <taxon>Magnoliopsida</taxon>
        <taxon>eudicotyledons</taxon>
        <taxon>Gunneridae</taxon>
        <taxon>Pentapetalae</taxon>
        <taxon>rosids</taxon>
        <taxon>fabids</taxon>
        <taxon>Rosales</taxon>
        <taxon>Rosaceae</taxon>
        <taxon>Amygdaloideae</taxon>
        <taxon>Maleae</taxon>
        <taxon>Malus</taxon>
    </lineage>
</organism>
<evidence type="ECO:0000313" key="1">
    <source>
        <dbReference type="EMBL" id="TQD81528.1"/>
    </source>
</evidence>
<dbReference type="Proteomes" id="UP000315295">
    <property type="component" value="Unassembled WGS sequence"/>
</dbReference>
<accession>A0A540L4X6</accession>
<dbReference type="PANTHER" id="PTHR35770:SF1">
    <property type="entry name" value="U2 SMALL NUCLEAR RIBONUCLEOPROTEIN AUXILIARY FACTOR-LIKE PROTEIN"/>
    <property type="match status" value="1"/>
</dbReference>
<sequence length="166" mass="18594">MEGLEVDLKPIFGQPRVEGPANALTPPRQFLFHVHGSTAGPAHLRIHVTDFHSNHWEAVRSISQLDDLRDSIGIGGSWSEFIDYLVASLKSQDVKLVFDDGRLRNHRITLVLDMALWGGVGFERWKFDAKSVFRSEMHLGLLNTGETLIPTLIQFNRSCPVVQPGP</sequence>
<reference evidence="1 2" key="1">
    <citation type="journal article" date="2019" name="G3 (Bethesda)">
        <title>Sequencing of a Wild Apple (Malus baccata) Genome Unravels the Differences Between Cultivated and Wild Apple Species Regarding Disease Resistance and Cold Tolerance.</title>
        <authorList>
            <person name="Chen X."/>
        </authorList>
    </citation>
    <scope>NUCLEOTIDE SEQUENCE [LARGE SCALE GENOMIC DNA]</scope>
    <source>
        <strain evidence="2">cv. Shandingzi</strain>
        <tissue evidence="1">Leaves</tissue>
    </source>
</reference>
<dbReference type="EMBL" id="VIEB01000763">
    <property type="protein sequence ID" value="TQD81528.1"/>
    <property type="molecule type" value="Genomic_DNA"/>
</dbReference>
<dbReference type="STRING" id="106549.A0A540L4X6"/>
<name>A0A540L4X6_MALBA</name>
<comment type="caution">
    <text evidence="1">The sequence shown here is derived from an EMBL/GenBank/DDBJ whole genome shotgun (WGS) entry which is preliminary data.</text>
</comment>
<dbReference type="PANTHER" id="PTHR35770">
    <property type="entry name" value="U2 SMALL NUCLEAR RIBONUCLEOPROTEIN AUXILIARY FACTOR-LIKE PROTEIN"/>
    <property type="match status" value="1"/>
</dbReference>
<proteinExistence type="predicted"/>